<keyword evidence="1" id="KW-0548">Nucleotidyltransferase</keyword>
<keyword evidence="2" id="KW-1185">Reference proteome</keyword>
<dbReference type="NCBIfam" id="NF004348">
    <property type="entry name" value="PRK05728.1-5"/>
    <property type="match status" value="1"/>
</dbReference>
<evidence type="ECO:0000313" key="2">
    <source>
        <dbReference type="Proteomes" id="UP001595530"/>
    </source>
</evidence>
<dbReference type="Pfam" id="PF04364">
    <property type="entry name" value="DNA_pol3_chi"/>
    <property type="match status" value="1"/>
</dbReference>
<dbReference type="PANTHER" id="PTHR38767:SF1">
    <property type="entry name" value="DNA POLYMERASE III SUBUNIT CHI"/>
    <property type="match status" value="1"/>
</dbReference>
<dbReference type="SUPFAM" id="SSF102400">
    <property type="entry name" value="DNA polymerase III chi subunit"/>
    <property type="match status" value="1"/>
</dbReference>
<sequence length="142" mass="15872">MTRIDFHTNIADKIGYACRLVRKARARSANCQIVLLAEPAQLQALDQALWTFSDTDFLPHVVAGDALASQTPVILTDDDAADLPHHEMLLNLSNRTPAHFARFERMFEIISSDPADTAAGRARYAFYKQRGYPLTHFVADQA</sequence>
<dbReference type="RefSeq" id="WP_390326396.1">
    <property type="nucleotide sequence ID" value="NZ_JBHRTP010000008.1"/>
</dbReference>
<reference evidence="2" key="1">
    <citation type="journal article" date="2019" name="Int. J. Syst. Evol. Microbiol.">
        <title>The Global Catalogue of Microorganisms (GCM) 10K type strain sequencing project: providing services to taxonomists for standard genome sequencing and annotation.</title>
        <authorList>
            <consortium name="The Broad Institute Genomics Platform"/>
            <consortium name="The Broad Institute Genome Sequencing Center for Infectious Disease"/>
            <person name="Wu L."/>
            <person name="Ma J."/>
        </authorList>
    </citation>
    <scope>NUCLEOTIDE SEQUENCE [LARGE SCALE GENOMIC DNA]</scope>
    <source>
        <strain evidence="2">KCTC 42986</strain>
    </source>
</reference>
<dbReference type="InterPro" id="IPR007459">
    <property type="entry name" value="DNA_pol3_chi"/>
</dbReference>
<gene>
    <name evidence="1" type="ORF">ACFOFO_03815</name>
</gene>
<organism evidence="1 2">
    <name type="scientific">Undibacterium arcticum</name>
    <dbReference type="NCBI Taxonomy" id="1762892"/>
    <lineage>
        <taxon>Bacteria</taxon>
        <taxon>Pseudomonadati</taxon>
        <taxon>Pseudomonadota</taxon>
        <taxon>Betaproteobacteria</taxon>
        <taxon>Burkholderiales</taxon>
        <taxon>Oxalobacteraceae</taxon>
        <taxon>Undibacterium</taxon>
    </lineage>
</organism>
<proteinExistence type="predicted"/>
<dbReference type="EMBL" id="JBHRTP010000008">
    <property type="protein sequence ID" value="MFC3107096.1"/>
    <property type="molecule type" value="Genomic_DNA"/>
</dbReference>
<keyword evidence="1" id="KW-0808">Transferase</keyword>
<dbReference type="EC" id="2.7.7.7" evidence="1"/>
<accession>A0ABV7EYQ9</accession>
<dbReference type="PANTHER" id="PTHR38767">
    <property type="entry name" value="DNA POLYMERASE III SUBUNIT CHI"/>
    <property type="match status" value="1"/>
</dbReference>
<dbReference type="GO" id="GO:0003887">
    <property type="term" value="F:DNA-directed DNA polymerase activity"/>
    <property type="evidence" value="ECO:0007669"/>
    <property type="project" value="UniProtKB-EC"/>
</dbReference>
<dbReference type="InterPro" id="IPR036768">
    <property type="entry name" value="PolIII_chi_sf"/>
</dbReference>
<evidence type="ECO:0000313" key="1">
    <source>
        <dbReference type="EMBL" id="MFC3107096.1"/>
    </source>
</evidence>
<dbReference type="Gene3D" id="3.40.50.10110">
    <property type="entry name" value="DNA polymerase III subunit chi"/>
    <property type="match status" value="1"/>
</dbReference>
<dbReference type="Proteomes" id="UP001595530">
    <property type="component" value="Unassembled WGS sequence"/>
</dbReference>
<name>A0ABV7EYQ9_9BURK</name>
<comment type="caution">
    <text evidence="1">The sequence shown here is derived from an EMBL/GenBank/DDBJ whole genome shotgun (WGS) entry which is preliminary data.</text>
</comment>
<protein>
    <submittedName>
        <fullName evidence="1">DNA polymerase III subunit chi</fullName>
        <ecNumber evidence="1">2.7.7.7</ecNumber>
    </submittedName>
</protein>